<protein>
    <submittedName>
        <fullName evidence="7">RNA polymerase sigma-70 factor</fullName>
    </submittedName>
</protein>
<dbReference type="InterPro" id="IPR039425">
    <property type="entry name" value="RNA_pol_sigma-70-like"/>
</dbReference>
<dbReference type="Gene3D" id="1.10.1740.10">
    <property type="match status" value="1"/>
</dbReference>
<dbReference type="NCBIfam" id="TIGR02937">
    <property type="entry name" value="sigma70-ECF"/>
    <property type="match status" value="1"/>
</dbReference>
<dbReference type="SUPFAM" id="SSF88946">
    <property type="entry name" value="Sigma2 domain of RNA polymerase sigma factors"/>
    <property type="match status" value="1"/>
</dbReference>
<evidence type="ECO:0000256" key="2">
    <source>
        <dbReference type="ARBA" id="ARBA00023015"/>
    </source>
</evidence>
<reference evidence="8" key="1">
    <citation type="journal article" date="2019" name="Int. J. Syst. Evol. Microbiol.">
        <title>The Global Catalogue of Microorganisms (GCM) 10K type strain sequencing project: providing services to taxonomists for standard genome sequencing and annotation.</title>
        <authorList>
            <consortium name="The Broad Institute Genomics Platform"/>
            <consortium name="The Broad Institute Genome Sequencing Center for Infectious Disease"/>
            <person name="Wu L."/>
            <person name="Ma J."/>
        </authorList>
    </citation>
    <scope>NUCLEOTIDE SEQUENCE [LARGE SCALE GENOMIC DNA]</scope>
    <source>
        <strain evidence="8">JCM 17626</strain>
    </source>
</reference>
<feature type="domain" description="RNA polymerase sigma factor 70 region 4 type 2" evidence="6">
    <location>
        <begin position="143"/>
        <end position="191"/>
    </location>
</feature>
<evidence type="ECO:0000256" key="1">
    <source>
        <dbReference type="ARBA" id="ARBA00010641"/>
    </source>
</evidence>
<comment type="similarity">
    <text evidence="1">Belongs to the sigma-70 factor family. ECF subfamily.</text>
</comment>
<keyword evidence="4" id="KW-0804">Transcription</keyword>
<dbReference type="Proteomes" id="UP001501772">
    <property type="component" value="Unassembled WGS sequence"/>
</dbReference>
<dbReference type="InterPro" id="IPR007627">
    <property type="entry name" value="RNA_pol_sigma70_r2"/>
</dbReference>
<dbReference type="InterPro" id="IPR013249">
    <property type="entry name" value="RNA_pol_sigma70_r4_t2"/>
</dbReference>
<organism evidence="7 8">
    <name type="scientific">Pedobacter jeongneungensis</name>
    <dbReference type="NCBI Taxonomy" id="947309"/>
    <lineage>
        <taxon>Bacteria</taxon>
        <taxon>Pseudomonadati</taxon>
        <taxon>Bacteroidota</taxon>
        <taxon>Sphingobacteriia</taxon>
        <taxon>Sphingobacteriales</taxon>
        <taxon>Sphingobacteriaceae</taxon>
        <taxon>Pedobacter</taxon>
    </lineage>
</organism>
<dbReference type="InterPro" id="IPR014327">
    <property type="entry name" value="RNA_pol_sigma70_bacteroid"/>
</dbReference>
<gene>
    <name evidence="7" type="ORF">GCM10022289_29260</name>
</gene>
<dbReference type="EMBL" id="BAABBY010000007">
    <property type="protein sequence ID" value="GAA4207207.1"/>
    <property type="molecule type" value="Genomic_DNA"/>
</dbReference>
<dbReference type="InterPro" id="IPR036388">
    <property type="entry name" value="WH-like_DNA-bd_sf"/>
</dbReference>
<dbReference type="RefSeq" id="WP_344852198.1">
    <property type="nucleotide sequence ID" value="NZ_BAABBY010000007.1"/>
</dbReference>
<dbReference type="Pfam" id="PF08281">
    <property type="entry name" value="Sigma70_r4_2"/>
    <property type="match status" value="1"/>
</dbReference>
<dbReference type="InterPro" id="IPR013325">
    <property type="entry name" value="RNA_pol_sigma_r2"/>
</dbReference>
<evidence type="ECO:0000256" key="4">
    <source>
        <dbReference type="ARBA" id="ARBA00023163"/>
    </source>
</evidence>
<dbReference type="Gene3D" id="1.10.10.10">
    <property type="entry name" value="Winged helix-like DNA-binding domain superfamily/Winged helix DNA-binding domain"/>
    <property type="match status" value="1"/>
</dbReference>
<dbReference type="PANTHER" id="PTHR43133:SF46">
    <property type="entry name" value="RNA POLYMERASE SIGMA-70 FACTOR ECF SUBFAMILY"/>
    <property type="match status" value="1"/>
</dbReference>
<evidence type="ECO:0000313" key="8">
    <source>
        <dbReference type="Proteomes" id="UP001501772"/>
    </source>
</evidence>
<name>A0ABP8BHX3_9SPHI</name>
<evidence type="ECO:0000259" key="6">
    <source>
        <dbReference type="Pfam" id="PF08281"/>
    </source>
</evidence>
<comment type="caution">
    <text evidence="7">The sequence shown here is derived from an EMBL/GenBank/DDBJ whole genome shotgun (WGS) entry which is preliminary data.</text>
</comment>
<accession>A0ABP8BHX3</accession>
<proteinExistence type="inferred from homology"/>
<evidence type="ECO:0000256" key="3">
    <source>
        <dbReference type="ARBA" id="ARBA00023082"/>
    </source>
</evidence>
<keyword evidence="2" id="KW-0805">Transcription regulation</keyword>
<keyword evidence="3" id="KW-0731">Sigma factor</keyword>
<dbReference type="NCBIfam" id="TIGR02985">
    <property type="entry name" value="Sig70_bacteroi1"/>
    <property type="match status" value="1"/>
</dbReference>
<dbReference type="InterPro" id="IPR013324">
    <property type="entry name" value="RNA_pol_sigma_r3/r4-like"/>
</dbReference>
<evidence type="ECO:0000259" key="5">
    <source>
        <dbReference type="Pfam" id="PF04542"/>
    </source>
</evidence>
<feature type="domain" description="RNA polymerase sigma-70 region 2" evidence="5">
    <location>
        <begin position="45"/>
        <end position="110"/>
    </location>
</feature>
<dbReference type="Pfam" id="PF04542">
    <property type="entry name" value="Sigma70_r2"/>
    <property type="match status" value="1"/>
</dbReference>
<evidence type="ECO:0000313" key="7">
    <source>
        <dbReference type="EMBL" id="GAA4207207.1"/>
    </source>
</evidence>
<sequence length="210" mass="24883">MLGFTLNNFLHSFNHSNHLSTYNSLTDHELFVLMQDGDKYAFEEIYERFNGLLYVYACKMVPDREDARDIVQEIFVYLWSNPNIKIKSELSAYLYTAVRYKIFDWLDKNKSRSNYLQSLESFADQGDYVTDNYIREREFASLIEKEVALLPPKMRLIFEMSRRQHLSQKEIAEILHLSDKTVKKQMSNALKVLRLKLTSFLLLAVILMLR</sequence>
<dbReference type="InterPro" id="IPR014284">
    <property type="entry name" value="RNA_pol_sigma-70_dom"/>
</dbReference>
<dbReference type="CDD" id="cd06171">
    <property type="entry name" value="Sigma70_r4"/>
    <property type="match status" value="1"/>
</dbReference>
<dbReference type="SUPFAM" id="SSF88659">
    <property type="entry name" value="Sigma3 and sigma4 domains of RNA polymerase sigma factors"/>
    <property type="match status" value="1"/>
</dbReference>
<keyword evidence="8" id="KW-1185">Reference proteome</keyword>
<dbReference type="PANTHER" id="PTHR43133">
    <property type="entry name" value="RNA POLYMERASE ECF-TYPE SIGMA FACTO"/>
    <property type="match status" value="1"/>
</dbReference>